<evidence type="ECO:0000313" key="2">
    <source>
        <dbReference type="Proteomes" id="UP000233837"/>
    </source>
</evidence>
<sequence>MNQIKTIIQERISSMEGQLADLRDMMKKMLEIQKQMAASIAKGREGKSTNSKICREEDEVEIMEGERRRTHLELVQREERGREYGEHQEGYYGHRGGRTLLLITPIDDRELLIKDTHKIGNGGIMTGPIKIP</sequence>
<evidence type="ECO:0000313" key="1">
    <source>
        <dbReference type="EMBL" id="PKU60135.1"/>
    </source>
</evidence>
<dbReference type="EMBL" id="KZ504009">
    <property type="protein sequence ID" value="PKU60135.1"/>
    <property type="molecule type" value="Genomic_DNA"/>
</dbReference>
<reference evidence="1 2" key="2">
    <citation type="journal article" date="2017" name="Nature">
        <title>The Apostasia genome and the evolution of orchids.</title>
        <authorList>
            <person name="Zhang G.Q."/>
            <person name="Liu K.W."/>
            <person name="Li Z."/>
            <person name="Lohaus R."/>
            <person name="Hsiao Y.Y."/>
            <person name="Niu S.C."/>
            <person name="Wang J.Y."/>
            <person name="Lin Y.C."/>
            <person name="Xu Q."/>
            <person name="Chen L.J."/>
            <person name="Yoshida K."/>
            <person name="Fujiwara S."/>
            <person name="Wang Z.W."/>
            <person name="Zhang Y.Q."/>
            <person name="Mitsuda N."/>
            <person name="Wang M."/>
            <person name="Liu G.H."/>
            <person name="Pecoraro L."/>
            <person name="Huang H.X."/>
            <person name="Xiao X.J."/>
            <person name="Lin M."/>
            <person name="Wu X.Y."/>
            <person name="Wu W.L."/>
            <person name="Chen Y.Y."/>
            <person name="Chang S.B."/>
            <person name="Sakamoto S."/>
            <person name="Ohme-Takagi M."/>
            <person name="Yagi M."/>
            <person name="Zeng S.J."/>
            <person name="Shen C.Y."/>
            <person name="Yeh C.M."/>
            <person name="Luo Y.B."/>
            <person name="Tsai W.C."/>
            <person name="Van de Peer Y."/>
            <person name="Liu Z.J."/>
        </authorList>
    </citation>
    <scope>NUCLEOTIDE SEQUENCE [LARGE SCALE GENOMIC DNA]</scope>
    <source>
        <tissue evidence="1">The whole plant</tissue>
    </source>
</reference>
<reference evidence="1 2" key="1">
    <citation type="journal article" date="2016" name="Sci. Rep.">
        <title>The Dendrobium catenatum Lindl. genome sequence provides insights into polysaccharide synthase, floral development and adaptive evolution.</title>
        <authorList>
            <person name="Zhang G.Q."/>
            <person name="Xu Q."/>
            <person name="Bian C."/>
            <person name="Tsai W.C."/>
            <person name="Yeh C.M."/>
            <person name="Liu K.W."/>
            <person name="Yoshida K."/>
            <person name="Zhang L.S."/>
            <person name="Chang S.B."/>
            <person name="Chen F."/>
            <person name="Shi Y."/>
            <person name="Su Y.Y."/>
            <person name="Zhang Y.Q."/>
            <person name="Chen L.J."/>
            <person name="Yin Y."/>
            <person name="Lin M."/>
            <person name="Huang H."/>
            <person name="Deng H."/>
            <person name="Wang Z.W."/>
            <person name="Zhu S.L."/>
            <person name="Zhao X."/>
            <person name="Deng C."/>
            <person name="Niu S.C."/>
            <person name="Huang J."/>
            <person name="Wang M."/>
            <person name="Liu G.H."/>
            <person name="Yang H.J."/>
            <person name="Xiao X.J."/>
            <person name="Hsiao Y.Y."/>
            <person name="Wu W.L."/>
            <person name="Chen Y.Y."/>
            <person name="Mitsuda N."/>
            <person name="Ohme-Takagi M."/>
            <person name="Luo Y.B."/>
            <person name="Van de Peer Y."/>
            <person name="Liu Z.J."/>
        </authorList>
    </citation>
    <scope>NUCLEOTIDE SEQUENCE [LARGE SCALE GENOMIC DNA]</scope>
    <source>
        <tissue evidence="1">The whole plant</tissue>
    </source>
</reference>
<organism evidence="1 2">
    <name type="scientific">Dendrobium catenatum</name>
    <dbReference type="NCBI Taxonomy" id="906689"/>
    <lineage>
        <taxon>Eukaryota</taxon>
        <taxon>Viridiplantae</taxon>
        <taxon>Streptophyta</taxon>
        <taxon>Embryophyta</taxon>
        <taxon>Tracheophyta</taxon>
        <taxon>Spermatophyta</taxon>
        <taxon>Magnoliopsida</taxon>
        <taxon>Liliopsida</taxon>
        <taxon>Asparagales</taxon>
        <taxon>Orchidaceae</taxon>
        <taxon>Epidendroideae</taxon>
        <taxon>Malaxideae</taxon>
        <taxon>Dendrobiinae</taxon>
        <taxon>Dendrobium</taxon>
    </lineage>
</organism>
<dbReference type="Proteomes" id="UP000233837">
    <property type="component" value="Unassembled WGS sequence"/>
</dbReference>
<protein>
    <submittedName>
        <fullName evidence="1">Uncharacterized protein</fullName>
    </submittedName>
</protein>
<dbReference type="AlphaFoldDB" id="A0A2I0V9P8"/>
<gene>
    <name evidence="1" type="ORF">MA16_Dca026480</name>
</gene>
<accession>A0A2I0V9P8</accession>
<keyword evidence="2" id="KW-1185">Reference proteome</keyword>
<name>A0A2I0V9P8_9ASPA</name>
<proteinExistence type="predicted"/>